<keyword evidence="3" id="KW-1185">Reference proteome</keyword>
<feature type="region of interest" description="Disordered" evidence="1">
    <location>
        <begin position="1"/>
        <end position="41"/>
    </location>
</feature>
<dbReference type="Proteomes" id="UP000789706">
    <property type="component" value="Unassembled WGS sequence"/>
</dbReference>
<feature type="compositionally biased region" description="Polar residues" evidence="1">
    <location>
        <begin position="1"/>
        <end position="29"/>
    </location>
</feature>
<sequence>AGSSSQNNPVPQIVSESDQDSIIQNNPDTNLGDISDIIQED</sequence>
<evidence type="ECO:0000256" key="1">
    <source>
        <dbReference type="SAM" id="MobiDB-lite"/>
    </source>
</evidence>
<feature type="non-terminal residue" evidence="2">
    <location>
        <position position="41"/>
    </location>
</feature>
<accession>A0A9N9H2Q7</accession>
<protein>
    <submittedName>
        <fullName evidence="2">780_t:CDS:1</fullName>
    </submittedName>
</protein>
<organism evidence="2 3">
    <name type="scientific">Diversispora eburnea</name>
    <dbReference type="NCBI Taxonomy" id="1213867"/>
    <lineage>
        <taxon>Eukaryota</taxon>
        <taxon>Fungi</taxon>
        <taxon>Fungi incertae sedis</taxon>
        <taxon>Mucoromycota</taxon>
        <taxon>Glomeromycotina</taxon>
        <taxon>Glomeromycetes</taxon>
        <taxon>Diversisporales</taxon>
        <taxon>Diversisporaceae</taxon>
        <taxon>Diversispora</taxon>
    </lineage>
</organism>
<feature type="non-terminal residue" evidence="2">
    <location>
        <position position="1"/>
    </location>
</feature>
<dbReference type="EMBL" id="CAJVPK010005440">
    <property type="protein sequence ID" value="CAG8644442.1"/>
    <property type="molecule type" value="Genomic_DNA"/>
</dbReference>
<evidence type="ECO:0000313" key="3">
    <source>
        <dbReference type="Proteomes" id="UP000789706"/>
    </source>
</evidence>
<reference evidence="2" key="1">
    <citation type="submission" date="2021-06" db="EMBL/GenBank/DDBJ databases">
        <authorList>
            <person name="Kallberg Y."/>
            <person name="Tangrot J."/>
            <person name="Rosling A."/>
        </authorList>
    </citation>
    <scope>NUCLEOTIDE SEQUENCE</scope>
    <source>
        <strain evidence="2">AZ414A</strain>
    </source>
</reference>
<dbReference type="AlphaFoldDB" id="A0A9N9H2Q7"/>
<evidence type="ECO:0000313" key="2">
    <source>
        <dbReference type="EMBL" id="CAG8644442.1"/>
    </source>
</evidence>
<dbReference type="OrthoDB" id="10429953at2759"/>
<gene>
    <name evidence="2" type="ORF">DEBURN_LOCUS11268</name>
</gene>
<comment type="caution">
    <text evidence="2">The sequence shown here is derived from an EMBL/GenBank/DDBJ whole genome shotgun (WGS) entry which is preliminary data.</text>
</comment>
<name>A0A9N9H2Q7_9GLOM</name>
<proteinExistence type="predicted"/>